<feature type="region of interest" description="Disordered" evidence="1">
    <location>
        <begin position="245"/>
        <end position="298"/>
    </location>
</feature>
<dbReference type="EMBL" id="KV423916">
    <property type="protein sequence ID" value="KZT62479.1"/>
    <property type="molecule type" value="Genomic_DNA"/>
</dbReference>
<evidence type="ECO:0000313" key="2">
    <source>
        <dbReference type="EMBL" id="KZT62479.1"/>
    </source>
</evidence>
<organism evidence="2 3">
    <name type="scientific">Calocera cornea HHB12733</name>
    <dbReference type="NCBI Taxonomy" id="1353952"/>
    <lineage>
        <taxon>Eukaryota</taxon>
        <taxon>Fungi</taxon>
        <taxon>Dikarya</taxon>
        <taxon>Basidiomycota</taxon>
        <taxon>Agaricomycotina</taxon>
        <taxon>Dacrymycetes</taxon>
        <taxon>Dacrymycetales</taxon>
        <taxon>Dacrymycetaceae</taxon>
        <taxon>Calocera</taxon>
    </lineage>
</organism>
<dbReference type="InParanoid" id="A0A165JZT7"/>
<proteinExistence type="predicted"/>
<evidence type="ECO:0000313" key="3">
    <source>
        <dbReference type="Proteomes" id="UP000076842"/>
    </source>
</evidence>
<keyword evidence="3" id="KW-1185">Reference proteome</keyword>
<name>A0A165JZT7_9BASI</name>
<reference evidence="2 3" key="1">
    <citation type="journal article" date="2016" name="Mol. Biol. Evol.">
        <title>Comparative Genomics of Early-Diverging Mushroom-Forming Fungi Provides Insights into the Origins of Lignocellulose Decay Capabilities.</title>
        <authorList>
            <person name="Nagy L.G."/>
            <person name="Riley R."/>
            <person name="Tritt A."/>
            <person name="Adam C."/>
            <person name="Daum C."/>
            <person name="Floudas D."/>
            <person name="Sun H."/>
            <person name="Yadav J.S."/>
            <person name="Pangilinan J."/>
            <person name="Larsson K.H."/>
            <person name="Matsuura K."/>
            <person name="Barry K."/>
            <person name="Labutti K."/>
            <person name="Kuo R."/>
            <person name="Ohm R.A."/>
            <person name="Bhattacharya S.S."/>
            <person name="Shirouzu T."/>
            <person name="Yoshinaga Y."/>
            <person name="Martin F.M."/>
            <person name="Grigoriev I.V."/>
            <person name="Hibbett D.S."/>
        </authorList>
    </citation>
    <scope>NUCLEOTIDE SEQUENCE [LARGE SCALE GENOMIC DNA]</scope>
    <source>
        <strain evidence="2 3">HHB12733</strain>
    </source>
</reference>
<protein>
    <submittedName>
        <fullName evidence="2">Uncharacterized protein</fullName>
    </submittedName>
</protein>
<feature type="compositionally biased region" description="Basic and acidic residues" evidence="1">
    <location>
        <begin position="261"/>
        <end position="270"/>
    </location>
</feature>
<dbReference type="AlphaFoldDB" id="A0A165JZT7"/>
<accession>A0A165JZT7</accession>
<dbReference type="OrthoDB" id="3400080at2759"/>
<evidence type="ECO:0000256" key="1">
    <source>
        <dbReference type="SAM" id="MobiDB-lite"/>
    </source>
</evidence>
<gene>
    <name evidence="2" type="ORF">CALCODRAFT_489849</name>
</gene>
<dbReference type="Proteomes" id="UP000076842">
    <property type="component" value="Unassembled WGS sequence"/>
</dbReference>
<feature type="region of interest" description="Disordered" evidence="1">
    <location>
        <begin position="200"/>
        <end position="219"/>
    </location>
</feature>
<sequence>MFSLIHKATFGRSLVSHASHGRPLIIIVRRGYAETAAVSSERRKPSKRIRELAQDLMERGAPKIEGDIARLSQSELVAWVNKIKQETDIDMPPTKTQLMLAQYMVEEGAPNADKLREGMTWRELSVWVDEAKNLGWKPPIYDPPLEVEQRHEPATAGELAYAREIAAYAGLEVPYDAEAAKRGEVADFIARARDELILQNKEPRGPAVPSGPATMGQKARLKKLGAELSPGLTWGEAYERLQKFHPNKGYKNKSSGSLASAKKETAKEVLEPEMVEESAEGGAAELNVGQESDKGPAV</sequence>